<dbReference type="PANTHER" id="PTHR43227">
    <property type="entry name" value="BLL4140 PROTEIN"/>
    <property type="match status" value="1"/>
</dbReference>
<keyword evidence="5 8" id="KW-0812">Transmembrane</keyword>
<dbReference type="Gene3D" id="1.10.3720.10">
    <property type="entry name" value="MetI-like"/>
    <property type="match status" value="1"/>
</dbReference>
<gene>
    <name evidence="11" type="ORF">ACFFGY_17865</name>
</gene>
<evidence type="ECO:0000256" key="5">
    <source>
        <dbReference type="ARBA" id="ARBA00022692"/>
    </source>
</evidence>
<dbReference type="RefSeq" id="WP_377045876.1">
    <property type="nucleotide sequence ID" value="NZ_JBHLUN010000013.1"/>
</dbReference>
<feature type="transmembrane region" description="Helical" evidence="8">
    <location>
        <begin position="233"/>
        <end position="253"/>
    </location>
</feature>
<evidence type="ECO:0000256" key="2">
    <source>
        <dbReference type="ARBA" id="ARBA00009306"/>
    </source>
</evidence>
<evidence type="ECO:0000256" key="4">
    <source>
        <dbReference type="ARBA" id="ARBA00022475"/>
    </source>
</evidence>
<evidence type="ECO:0000256" key="6">
    <source>
        <dbReference type="ARBA" id="ARBA00022989"/>
    </source>
</evidence>
<dbReference type="Proteomes" id="UP001589865">
    <property type="component" value="Unassembled WGS sequence"/>
</dbReference>
<dbReference type="Pfam" id="PF00528">
    <property type="entry name" value="BPD_transp_1"/>
    <property type="match status" value="1"/>
</dbReference>
<evidence type="ECO:0000256" key="7">
    <source>
        <dbReference type="ARBA" id="ARBA00023136"/>
    </source>
</evidence>
<keyword evidence="12" id="KW-1185">Reference proteome</keyword>
<dbReference type="InterPro" id="IPR000515">
    <property type="entry name" value="MetI-like"/>
</dbReference>
<dbReference type="PROSITE" id="PS50928">
    <property type="entry name" value="ABC_TM1"/>
    <property type="match status" value="1"/>
</dbReference>
<dbReference type="EMBL" id="JBHLUN010000013">
    <property type="protein sequence ID" value="MFC0410124.1"/>
    <property type="molecule type" value="Genomic_DNA"/>
</dbReference>
<dbReference type="CDD" id="cd06261">
    <property type="entry name" value="TM_PBP2"/>
    <property type="match status" value="1"/>
</dbReference>
<keyword evidence="3 8" id="KW-0813">Transport</keyword>
<name>A0ABV6JWM2_9PROT</name>
<feature type="region of interest" description="Disordered" evidence="9">
    <location>
        <begin position="1"/>
        <end position="23"/>
    </location>
</feature>
<dbReference type="InterPro" id="IPR035906">
    <property type="entry name" value="MetI-like_sf"/>
</dbReference>
<evidence type="ECO:0000256" key="3">
    <source>
        <dbReference type="ARBA" id="ARBA00022448"/>
    </source>
</evidence>
<evidence type="ECO:0000256" key="1">
    <source>
        <dbReference type="ARBA" id="ARBA00004651"/>
    </source>
</evidence>
<proteinExistence type="inferred from homology"/>
<comment type="caution">
    <text evidence="11">The sequence shown here is derived from an EMBL/GenBank/DDBJ whole genome shotgun (WGS) entry which is preliminary data.</text>
</comment>
<keyword evidence="7 8" id="KW-0472">Membrane</keyword>
<evidence type="ECO:0000313" key="12">
    <source>
        <dbReference type="Proteomes" id="UP001589865"/>
    </source>
</evidence>
<feature type="domain" description="ABC transmembrane type-1" evidence="10">
    <location>
        <begin position="94"/>
        <end position="306"/>
    </location>
</feature>
<evidence type="ECO:0000259" key="10">
    <source>
        <dbReference type="PROSITE" id="PS50928"/>
    </source>
</evidence>
<feature type="transmembrane region" description="Helical" evidence="8">
    <location>
        <begin position="172"/>
        <end position="193"/>
    </location>
</feature>
<accession>A0ABV6JWM2</accession>
<feature type="transmembrane region" description="Helical" evidence="8">
    <location>
        <begin position="93"/>
        <end position="119"/>
    </location>
</feature>
<comment type="similarity">
    <text evidence="2 8">Belongs to the binding-protein-dependent transport system permease family.</text>
</comment>
<evidence type="ECO:0000313" key="11">
    <source>
        <dbReference type="EMBL" id="MFC0410124.1"/>
    </source>
</evidence>
<keyword evidence="4" id="KW-1003">Cell membrane</keyword>
<evidence type="ECO:0000256" key="8">
    <source>
        <dbReference type="RuleBase" id="RU363032"/>
    </source>
</evidence>
<feature type="transmembrane region" description="Helical" evidence="8">
    <location>
        <begin position="131"/>
        <end position="152"/>
    </location>
</feature>
<dbReference type="InterPro" id="IPR050809">
    <property type="entry name" value="UgpAE/MalFG_permease"/>
</dbReference>
<dbReference type="SUPFAM" id="SSF161098">
    <property type="entry name" value="MetI-like"/>
    <property type="match status" value="1"/>
</dbReference>
<feature type="transmembrane region" description="Helical" evidence="8">
    <location>
        <begin position="36"/>
        <end position="56"/>
    </location>
</feature>
<reference evidence="11 12" key="1">
    <citation type="submission" date="2024-09" db="EMBL/GenBank/DDBJ databases">
        <authorList>
            <person name="Sun Q."/>
            <person name="Mori K."/>
        </authorList>
    </citation>
    <scope>NUCLEOTIDE SEQUENCE [LARGE SCALE GENOMIC DNA]</scope>
    <source>
        <strain evidence="11 12">TBRC 5777</strain>
    </source>
</reference>
<protein>
    <submittedName>
        <fullName evidence="11">Carbohydrate ABC transporter permease</fullName>
    </submittedName>
</protein>
<dbReference type="PANTHER" id="PTHR43227:SF11">
    <property type="entry name" value="BLL4140 PROTEIN"/>
    <property type="match status" value="1"/>
</dbReference>
<feature type="transmembrane region" description="Helical" evidence="8">
    <location>
        <begin position="285"/>
        <end position="306"/>
    </location>
</feature>
<sequence>MSLDGATAGTLAPSRRQARGASRDARREALGRNAMAGSFLLPATLLFTVFVVLPVVEAGWYSFYRWNGYGSPTDWVGWRNYELLFRNSVFASAGWNTLLIVAVSLIVQLPLALWLAVLVSRNSRASTVFRTIFFLPYVLGEVAAGLIWRFVFDGNVGLLAAAARALGMEPPFLLADADLAIYTILVVVVWKYFGFHLMIYVAGLQDIPTEVREAAAMDGATPWQAFRRIVLPMLYPAIRISVFFSVVGALQLFDVVMPLTGGGPSNATHTVVSFQYTFGITRMNIGFGSAVGVVLFLVCVGFTLIYRRFVMRESD</sequence>
<evidence type="ECO:0000256" key="9">
    <source>
        <dbReference type="SAM" id="MobiDB-lite"/>
    </source>
</evidence>
<organism evidence="11 12">
    <name type="scientific">Roseomonas elaeocarpi</name>
    <dbReference type="NCBI Taxonomy" id="907779"/>
    <lineage>
        <taxon>Bacteria</taxon>
        <taxon>Pseudomonadati</taxon>
        <taxon>Pseudomonadota</taxon>
        <taxon>Alphaproteobacteria</taxon>
        <taxon>Acetobacterales</taxon>
        <taxon>Roseomonadaceae</taxon>
        <taxon>Roseomonas</taxon>
    </lineage>
</organism>
<comment type="subcellular location">
    <subcellularLocation>
        <location evidence="1 8">Cell membrane</location>
        <topology evidence="1 8">Multi-pass membrane protein</topology>
    </subcellularLocation>
</comment>
<keyword evidence="6 8" id="KW-1133">Transmembrane helix</keyword>